<dbReference type="Proteomes" id="UP001165289">
    <property type="component" value="Unassembled WGS sequence"/>
</dbReference>
<feature type="coiled-coil region" evidence="1">
    <location>
        <begin position="35"/>
        <end position="81"/>
    </location>
</feature>
<keyword evidence="1" id="KW-0175">Coiled coil</keyword>
<gene>
    <name evidence="4" type="ORF">LOD99_14423</name>
</gene>
<accession>A0AAV7KFJ4</accession>
<feature type="compositionally biased region" description="Low complexity" evidence="2">
    <location>
        <begin position="9"/>
        <end position="27"/>
    </location>
</feature>
<organism evidence="4 5">
    <name type="scientific">Oopsacas minuta</name>
    <dbReference type="NCBI Taxonomy" id="111878"/>
    <lineage>
        <taxon>Eukaryota</taxon>
        <taxon>Metazoa</taxon>
        <taxon>Porifera</taxon>
        <taxon>Hexactinellida</taxon>
        <taxon>Hexasterophora</taxon>
        <taxon>Lyssacinosida</taxon>
        <taxon>Leucopsacidae</taxon>
        <taxon>Oopsacas</taxon>
    </lineage>
</organism>
<evidence type="ECO:0000259" key="3">
    <source>
        <dbReference type="Pfam" id="PF16540"/>
    </source>
</evidence>
<comment type="caution">
    <text evidence="4">The sequence shown here is derived from an EMBL/GenBank/DDBJ whole genome shotgun (WGS) entry which is preliminary data.</text>
</comment>
<protein>
    <submittedName>
        <fullName evidence="4">Kinesin-like protein KIF23</fullName>
    </submittedName>
</protein>
<evidence type="ECO:0000256" key="2">
    <source>
        <dbReference type="SAM" id="MobiDB-lite"/>
    </source>
</evidence>
<dbReference type="AlphaFoldDB" id="A0AAV7KFJ4"/>
<evidence type="ECO:0000313" key="5">
    <source>
        <dbReference type="Proteomes" id="UP001165289"/>
    </source>
</evidence>
<dbReference type="EMBL" id="JAKMXF010000044">
    <property type="protein sequence ID" value="KAI6660082.1"/>
    <property type="molecule type" value="Genomic_DNA"/>
</dbReference>
<dbReference type="Gene3D" id="2.60.40.4330">
    <property type="entry name" value="Kinesin-like protein Kif23, Arf6-interacting domain"/>
    <property type="match status" value="1"/>
</dbReference>
<feature type="domain" description="Kinesin-like protein Kif23 Arf6-interacting" evidence="3">
    <location>
        <begin position="157"/>
        <end position="253"/>
    </location>
</feature>
<evidence type="ECO:0000256" key="1">
    <source>
        <dbReference type="SAM" id="Coils"/>
    </source>
</evidence>
<dbReference type="Pfam" id="PF16540">
    <property type="entry name" value="MKLP1_Arf_bdg"/>
    <property type="match status" value="1"/>
</dbReference>
<proteinExistence type="predicted"/>
<feature type="region of interest" description="Disordered" evidence="2">
    <location>
        <begin position="1"/>
        <end position="27"/>
    </location>
</feature>
<reference evidence="4 5" key="1">
    <citation type="journal article" date="2023" name="BMC Biol.">
        <title>The compact genome of the sponge Oopsacas minuta (Hexactinellida) is lacking key metazoan core genes.</title>
        <authorList>
            <person name="Santini S."/>
            <person name="Schenkelaars Q."/>
            <person name="Jourda C."/>
            <person name="Duchesne M."/>
            <person name="Belahbib H."/>
            <person name="Rocher C."/>
            <person name="Selva M."/>
            <person name="Riesgo A."/>
            <person name="Vervoort M."/>
            <person name="Leys S.P."/>
            <person name="Kodjabachian L."/>
            <person name="Le Bivic A."/>
            <person name="Borchiellini C."/>
            <person name="Claverie J.M."/>
            <person name="Renard E."/>
        </authorList>
    </citation>
    <scope>NUCLEOTIDE SEQUENCE [LARGE SCALE GENOMIC DNA]</scope>
    <source>
        <strain evidence="4">SPO-2</strain>
    </source>
</reference>
<dbReference type="InterPro" id="IPR032384">
    <property type="entry name" value="Kif23_Arf-bd"/>
</dbReference>
<name>A0AAV7KFJ4_9METZ</name>
<dbReference type="InterPro" id="IPR038105">
    <property type="entry name" value="Kif23_Arf-bd_sf"/>
</dbReference>
<evidence type="ECO:0000313" key="4">
    <source>
        <dbReference type="EMBL" id="KAI6660082.1"/>
    </source>
</evidence>
<sequence length="335" mass="38934">MAYVRRSVSDCMSLSDSSSDLSSSETDLPVSPAILSLYRRELTDKRTEISELREQLNKARLDNLRLERALTMRQLNSYELESDLKETRDKLSEEKLLELSYYHKPLYGRRNYYNWEPPYYKNDEQSYIDKNCSRDYPITPQQPQISKEPDLVKPLTYHKRVISPGKWITHSPFVNDYYGLFQPKKTKGKQVTQPTKRNLVGRQSRDKYVLNHQLSTPDGSQVVTTLYKGNINPTRSGGAQVRFTDTEVLHQQQGHHHLPLESYKPRHKPAQEVRFATLNDIENMPAKPSILKHGILKKNKSSKQKLKSAEPKVRFATIADAENDPSYSEFYRQLV</sequence>
<keyword evidence="5" id="KW-1185">Reference proteome</keyword>